<dbReference type="PANTHER" id="PTHR47595:SF1">
    <property type="entry name" value="MYB_SANT-LIKE DNA-BINDING DOMAIN-CONTAINING PROTEIN"/>
    <property type="match status" value="1"/>
</dbReference>
<feature type="region of interest" description="Disordered" evidence="1">
    <location>
        <begin position="222"/>
        <end position="303"/>
    </location>
</feature>
<evidence type="ECO:0000313" key="3">
    <source>
        <dbReference type="Proteomes" id="UP000504618"/>
    </source>
</evidence>
<dbReference type="GeneID" id="112468644"/>
<evidence type="ECO:0000256" key="1">
    <source>
        <dbReference type="SAM" id="MobiDB-lite"/>
    </source>
</evidence>
<keyword evidence="3" id="KW-1185">Reference proteome</keyword>
<gene>
    <name evidence="4" type="primary">LOC112468644</name>
</gene>
<evidence type="ECO:0000259" key="2">
    <source>
        <dbReference type="Pfam" id="PF13837"/>
    </source>
</evidence>
<feature type="compositionally biased region" description="Basic residues" evidence="1">
    <location>
        <begin position="292"/>
        <end position="302"/>
    </location>
</feature>
<dbReference type="PANTHER" id="PTHR47595">
    <property type="entry name" value="HEAT SHOCK 70 KDA PROTEIN 14"/>
    <property type="match status" value="1"/>
</dbReference>
<dbReference type="RefSeq" id="XP_024893694.1">
    <property type="nucleotide sequence ID" value="XM_025037926.1"/>
</dbReference>
<evidence type="ECO:0000313" key="4">
    <source>
        <dbReference type="RefSeq" id="XP_024893694.1"/>
    </source>
</evidence>
<dbReference type="Pfam" id="PF13837">
    <property type="entry name" value="Myb_DNA-bind_4"/>
    <property type="match status" value="1"/>
</dbReference>
<protein>
    <submittedName>
        <fullName evidence="4">Uncharacterized protein LOC112468644 isoform X1</fullName>
    </submittedName>
</protein>
<dbReference type="Gene3D" id="1.10.10.60">
    <property type="entry name" value="Homeodomain-like"/>
    <property type="match status" value="1"/>
</dbReference>
<accession>A0A6J1RFG7</accession>
<reference evidence="4" key="1">
    <citation type="submission" date="2025-08" db="UniProtKB">
        <authorList>
            <consortium name="RefSeq"/>
        </authorList>
    </citation>
    <scope>IDENTIFICATION</scope>
    <source>
        <tissue evidence="4">Whole body</tissue>
    </source>
</reference>
<dbReference type="AlphaFoldDB" id="A0A6J1RFG7"/>
<feature type="compositionally biased region" description="Low complexity" evidence="1">
    <location>
        <begin position="237"/>
        <end position="249"/>
    </location>
</feature>
<dbReference type="InterPro" id="IPR044822">
    <property type="entry name" value="Myb_DNA-bind_4"/>
</dbReference>
<sequence length="386" mass="44072">MAETVIKKKRGVLCRDEMGDILIDSDGFVQCVIEDGRLFQIKYDEIDFSTNILNFVVDDAQIFIDLFKERIAEIDETHELENEDCNKNTATDVTNFDWNDASTKLFLNIYKCKKDLVSARKIKTYKLLWRQIAEDMGRNGYSVSPLQVENKFKSLTRSYKNMISNNKKTGRGRATCKFEAELTDLFAKKHNITPLALSGRNGLVLREDQNSEKENNALLNYSANNNNESENDLDEPSSAAGTSTNASNTLEKDKNPQKKSRASRATENDLDEPSCSVAGTVIASNTSEKNKNPQKMKSRARRTTTENLKECLVAIESFTSEMKTERESFHNMQVQMLEEYKNIKKLHEDYINSATERWAAASAQRKERNELLKEISKNCSDKEIFL</sequence>
<feature type="domain" description="Myb/SANT-like DNA-binding" evidence="2">
    <location>
        <begin position="97"/>
        <end position="183"/>
    </location>
</feature>
<dbReference type="Proteomes" id="UP000504618">
    <property type="component" value="Unplaced"/>
</dbReference>
<dbReference type="OrthoDB" id="7553966at2759"/>
<name>A0A6J1RFG7_9HYME</name>
<proteinExistence type="predicted"/>
<organism evidence="3 4">
    <name type="scientific">Temnothorax curvispinosus</name>
    <dbReference type="NCBI Taxonomy" id="300111"/>
    <lineage>
        <taxon>Eukaryota</taxon>
        <taxon>Metazoa</taxon>
        <taxon>Ecdysozoa</taxon>
        <taxon>Arthropoda</taxon>
        <taxon>Hexapoda</taxon>
        <taxon>Insecta</taxon>
        <taxon>Pterygota</taxon>
        <taxon>Neoptera</taxon>
        <taxon>Endopterygota</taxon>
        <taxon>Hymenoptera</taxon>
        <taxon>Apocrita</taxon>
        <taxon>Aculeata</taxon>
        <taxon>Formicoidea</taxon>
        <taxon>Formicidae</taxon>
        <taxon>Myrmicinae</taxon>
        <taxon>Temnothorax</taxon>
    </lineage>
</organism>